<evidence type="ECO:0000313" key="3">
    <source>
        <dbReference type="EMBL" id="KAF2835492.1"/>
    </source>
</evidence>
<evidence type="ECO:0000256" key="2">
    <source>
        <dbReference type="SAM" id="Phobius"/>
    </source>
</evidence>
<name>A0A9P4S585_9PEZI</name>
<evidence type="ECO:0000313" key="4">
    <source>
        <dbReference type="Proteomes" id="UP000799429"/>
    </source>
</evidence>
<comment type="caution">
    <text evidence="3">The sequence shown here is derived from an EMBL/GenBank/DDBJ whole genome shotgun (WGS) entry which is preliminary data.</text>
</comment>
<keyword evidence="4" id="KW-1185">Reference proteome</keyword>
<accession>A0A9P4S585</accession>
<reference evidence="3" key="1">
    <citation type="journal article" date="2020" name="Stud. Mycol.">
        <title>101 Dothideomycetes genomes: a test case for predicting lifestyles and emergence of pathogens.</title>
        <authorList>
            <person name="Haridas S."/>
            <person name="Albert R."/>
            <person name="Binder M."/>
            <person name="Bloem J."/>
            <person name="Labutti K."/>
            <person name="Salamov A."/>
            <person name="Andreopoulos B."/>
            <person name="Baker S."/>
            <person name="Barry K."/>
            <person name="Bills G."/>
            <person name="Bluhm B."/>
            <person name="Cannon C."/>
            <person name="Castanera R."/>
            <person name="Culley D."/>
            <person name="Daum C."/>
            <person name="Ezra D."/>
            <person name="Gonzalez J."/>
            <person name="Henrissat B."/>
            <person name="Kuo A."/>
            <person name="Liang C."/>
            <person name="Lipzen A."/>
            <person name="Lutzoni F."/>
            <person name="Magnuson J."/>
            <person name="Mondo S."/>
            <person name="Nolan M."/>
            <person name="Ohm R."/>
            <person name="Pangilinan J."/>
            <person name="Park H.-J."/>
            <person name="Ramirez L."/>
            <person name="Alfaro M."/>
            <person name="Sun H."/>
            <person name="Tritt A."/>
            <person name="Yoshinaga Y."/>
            <person name="Zwiers L.-H."/>
            <person name="Turgeon B."/>
            <person name="Goodwin S."/>
            <person name="Spatafora J."/>
            <person name="Crous P."/>
            <person name="Grigoriev I."/>
        </authorList>
    </citation>
    <scope>NUCLEOTIDE SEQUENCE</scope>
    <source>
        <strain evidence="3">CBS 101060</strain>
    </source>
</reference>
<protein>
    <submittedName>
        <fullName evidence="3">Uncharacterized protein</fullName>
    </submittedName>
</protein>
<dbReference type="AlphaFoldDB" id="A0A9P4S585"/>
<sequence>MFPHSQRFDPGRIPKFAAWPLPPYNPIFPANYRLKANPDVLGPYADLVYDENCARIRARFAGTNPMRGYNEPWLPNLYLTRDTYIGLRILEQFQEEARRDEEESEKIERSRRMMKNYEEEVIDCAQFLLHWALRIYLVVITAVTICKVPWWFYLVYGTLFLLVASVPPAIGLYRNFRISDDTKRYVRYHYTHENAGLAQAFLKKASRTGNVLDECSRWKLAGVLNGRGSLRVSISVVHYHRLSSSFDEITLSPSYSRHIVYPTGIIHHHHQWRNWKGKSFMDSRQRERKKINCLSVCRFQELEKE</sequence>
<feature type="transmembrane region" description="Helical" evidence="2">
    <location>
        <begin position="121"/>
        <end position="145"/>
    </location>
</feature>
<proteinExistence type="predicted"/>
<keyword evidence="2" id="KW-0812">Transmembrane</keyword>
<keyword evidence="1" id="KW-0175">Coiled coil</keyword>
<keyword evidence="2" id="KW-1133">Transmembrane helix</keyword>
<dbReference type="EMBL" id="MU006108">
    <property type="protein sequence ID" value="KAF2835492.1"/>
    <property type="molecule type" value="Genomic_DNA"/>
</dbReference>
<feature type="transmembrane region" description="Helical" evidence="2">
    <location>
        <begin position="151"/>
        <end position="173"/>
    </location>
</feature>
<dbReference type="Proteomes" id="UP000799429">
    <property type="component" value="Unassembled WGS sequence"/>
</dbReference>
<gene>
    <name evidence="3" type="ORF">M501DRAFT_988792</name>
</gene>
<keyword evidence="2" id="KW-0472">Membrane</keyword>
<evidence type="ECO:0000256" key="1">
    <source>
        <dbReference type="SAM" id="Coils"/>
    </source>
</evidence>
<organism evidence="3 4">
    <name type="scientific">Patellaria atrata CBS 101060</name>
    <dbReference type="NCBI Taxonomy" id="1346257"/>
    <lineage>
        <taxon>Eukaryota</taxon>
        <taxon>Fungi</taxon>
        <taxon>Dikarya</taxon>
        <taxon>Ascomycota</taxon>
        <taxon>Pezizomycotina</taxon>
        <taxon>Dothideomycetes</taxon>
        <taxon>Dothideomycetes incertae sedis</taxon>
        <taxon>Patellariales</taxon>
        <taxon>Patellariaceae</taxon>
        <taxon>Patellaria</taxon>
    </lineage>
</organism>
<feature type="coiled-coil region" evidence="1">
    <location>
        <begin position="90"/>
        <end position="120"/>
    </location>
</feature>